<dbReference type="EMBL" id="JAMOIM010000045">
    <property type="protein sequence ID" value="MCW6512304.1"/>
    <property type="molecule type" value="Genomic_DNA"/>
</dbReference>
<evidence type="ECO:0000313" key="2">
    <source>
        <dbReference type="Proteomes" id="UP001165667"/>
    </source>
</evidence>
<dbReference type="InterPro" id="IPR025528">
    <property type="entry name" value="BrnA_antitoxin"/>
</dbReference>
<sequence length="99" mass="10841">MPKQPLTDKDGEVRELTAADFEHARPIAEAAPGMIEAMQRFKKRVGRPSQADTPKVHVGFRMAADVVDGIKATGKGYNARVEQVLREALASGRFGDLKH</sequence>
<dbReference type="AlphaFoldDB" id="A0AA42CM48"/>
<evidence type="ECO:0000313" key="1">
    <source>
        <dbReference type="EMBL" id="MCW6512304.1"/>
    </source>
</evidence>
<reference evidence="1" key="1">
    <citation type="submission" date="2022-05" db="EMBL/GenBank/DDBJ databases">
        <authorList>
            <person name="Pankratov T."/>
        </authorList>
    </citation>
    <scope>NUCLEOTIDE SEQUENCE</scope>
    <source>
        <strain evidence="1">BP6-180914</strain>
    </source>
</reference>
<name>A0AA42CM48_9HYPH</name>
<protein>
    <submittedName>
        <fullName evidence="1">BrnA antitoxin family protein</fullName>
    </submittedName>
</protein>
<proteinExistence type="predicted"/>
<accession>A0AA42CM48</accession>
<dbReference type="RefSeq" id="WP_282588680.1">
    <property type="nucleotide sequence ID" value="NZ_JAMOIM010000045.1"/>
</dbReference>
<gene>
    <name evidence="1" type="ORF">M8523_30745</name>
</gene>
<organism evidence="1 2">
    <name type="scientific">Lichenifustis flavocetrariae</name>
    <dbReference type="NCBI Taxonomy" id="2949735"/>
    <lineage>
        <taxon>Bacteria</taxon>
        <taxon>Pseudomonadati</taxon>
        <taxon>Pseudomonadota</taxon>
        <taxon>Alphaproteobacteria</taxon>
        <taxon>Hyphomicrobiales</taxon>
        <taxon>Lichenihabitantaceae</taxon>
        <taxon>Lichenifustis</taxon>
    </lineage>
</organism>
<comment type="caution">
    <text evidence="1">The sequence shown here is derived from an EMBL/GenBank/DDBJ whole genome shotgun (WGS) entry which is preliminary data.</text>
</comment>
<dbReference type="Pfam" id="PF14384">
    <property type="entry name" value="BrnA_antitoxin"/>
    <property type="match status" value="1"/>
</dbReference>
<keyword evidence="2" id="KW-1185">Reference proteome</keyword>
<dbReference type="Proteomes" id="UP001165667">
    <property type="component" value="Unassembled WGS sequence"/>
</dbReference>